<evidence type="ECO:0000313" key="2">
    <source>
        <dbReference type="Proteomes" id="UP000238523"/>
    </source>
</evidence>
<reference evidence="1 2" key="1">
    <citation type="submission" date="2017-11" db="EMBL/GenBank/DDBJ databases">
        <title>Complete genome of Rhizobium leguminosarum Norway, an ineffective micro-symbiont.</title>
        <authorList>
            <person name="Hoffrichter A."/>
            <person name="Liang J."/>
            <person name="Brachmann A."/>
            <person name="Marin M."/>
        </authorList>
    </citation>
    <scope>NUCLEOTIDE SEQUENCE [LARGE SCALE GENOMIC DNA]</scope>
    <source>
        <strain evidence="1 2">Norway</strain>
        <plasmid evidence="2">Plasmid prln3</plasmid>
    </source>
</reference>
<name>A0A2K9ZGN5_RHILE</name>
<dbReference type="EMBL" id="CP025015">
    <property type="protein sequence ID" value="AUW47416.1"/>
    <property type="molecule type" value="Genomic_DNA"/>
</dbReference>
<evidence type="ECO:0000313" key="1">
    <source>
        <dbReference type="EMBL" id="AUW47416.1"/>
    </source>
</evidence>
<protein>
    <submittedName>
        <fullName evidence="1">Uncharacterized protein</fullName>
    </submittedName>
</protein>
<sequence length="166" mass="18524">MQPCLSVIVQMFIRSDPGKSRCSNSSLLIFTPDGQPQSLQLADNGTFEMATAIKNDRSPRPFSHSSWSISLTSDGVQNPVRNIGLRSCTDQLIGNLAVLEDCKGRNRLHTELRGEFWVLIDIQLGEFDLAVQLDGDFFEDLSNYLAGAAPIGPDIDHNRFFEFQNF</sequence>
<keyword evidence="1" id="KW-0614">Plasmid</keyword>
<gene>
    <name evidence="1" type="ORF">CUJ84_pRLN3000291</name>
</gene>
<geneLocation type="plasmid" evidence="2">
    <name>prln3</name>
</geneLocation>
<dbReference type="Proteomes" id="UP000238523">
    <property type="component" value="Plasmid pRLN3"/>
</dbReference>
<accession>A0A2K9ZGN5</accession>
<proteinExistence type="predicted"/>
<organism evidence="1 2">
    <name type="scientific">Rhizobium leguminosarum</name>
    <dbReference type="NCBI Taxonomy" id="384"/>
    <lineage>
        <taxon>Bacteria</taxon>
        <taxon>Pseudomonadati</taxon>
        <taxon>Pseudomonadota</taxon>
        <taxon>Alphaproteobacteria</taxon>
        <taxon>Hyphomicrobiales</taxon>
        <taxon>Rhizobiaceae</taxon>
        <taxon>Rhizobium/Agrobacterium group</taxon>
        <taxon>Rhizobium</taxon>
    </lineage>
</organism>
<dbReference type="AlphaFoldDB" id="A0A2K9ZGN5"/>